<dbReference type="PANTHER" id="PTHR15503">
    <property type="entry name" value="LDOC1 RELATED"/>
    <property type="match status" value="1"/>
</dbReference>
<proteinExistence type="predicted"/>
<keyword evidence="1" id="KW-0808">Transferase</keyword>
<keyword evidence="1" id="KW-0695">RNA-directed DNA polymerase</keyword>
<dbReference type="PROSITE" id="PS00141">
    <property type="entry name" value="ASP_PROTEASE"/>
    <property type="match status" value="1"/>
</dbReference>
<reference evidence="1" key="1">
    <citation type="journal article" date="2022" name="Int. J. Mol. Sci.">
        <title>Draft Genome of Tanacetum Coccineum: Genomic Comparison of Closely Related Tanacetum-Family Plants.</title>
        <authorList>
            <person name="Yamashiro T."/>
            <person name="Shiraishi A."/>
            <person name="Nakayama K."/>
            <person name="Satake H."/>
        </authorList>
    </citation>
    <scope>NUCLEOTIDE SEQUENCE</scope>
</reference>
<protein>
    <submittedName>
        <fullName evidence="1">Reverse transcriptase domain-containing protein</fullName>
    </submittedName>
</protein>
<dbReference type="InterPro" id="IPR032567">
    <property type="entry name" value="RTL1-rel"/>
</dbReference>
<dbReference type="EMBL" id="BQNB010017503">
    <property type="protein sequence ID" value="GJT63940.1"/>
    <property type="molecule type" value="Genomic_DNA"/>
</dbReference>
<accession>A0ABQ5FKV5</accession>
<comment type="caution">
    <text evidence="1">The sequence shown here is derived from an EMBL/GenBank/DDBJ whole genome shotgun (WGS) entry which is preliminary data.</text>
</comment>
<dbReference type="GO" id="GO:0003964">
    <property type="term" value="F:RNA-directed DNA polymerase activity"/>
    <property type="evidence" value="ECO:0007669"/>
    <property type="project" value="UniProtKB-KW"/>
</dbReference>
<evidence type="ECO:0000313" key="2">
    <source>
        <dbReference type="Proteomes" id="UP001151760"/>
    </source>
</evidence>
<keyword evidence="1" id="KW-0548">Nucleotidyltransferase</keyword>
<feature type="non-terminal residue" evidence="1">
    <location>
        <position position="1"/>
    </location>
</feature>
<organism evidence="1 2">
    <name type="scientific">Tanacetum coccineum</name>
    <dbReference type="NCBI Taxonomy" id="301880"/>
    <lineage>
        <taxon>Eukaryota</taxon>
        <taxon>Viridiplantae</taxon>
        <taxon>Streptophyta</taxon>
        <taxon>Embryophyta</taxon>
        <taxon>Tracheophyta</taxon>
        <taxon>Spermatophyta</taxon>
        <taxon>Magnoliopsida</taxon>
        <taxon>eudicotyledons</taxon>
        <taxon>Gunneridae</taxon>
        <taxon>Pentapetalae</taxon>
        <taxon>asterids</taxon>
        <taxon>campanulids</taxon>
        <taxon>Asterales</taxon>
        <taxon>Asteraceae</taxon>
        <taxon>Asteroideae</taxon>
        <taxon>Anthemideae</taxon>
        <taxon>Anthemidinae</taxon>
        <taxon>Tanacetum</taxon>
    </lineage>
</organism>
<keyword evidence="2" id="KW-1185">Reference proteome</keyword>
<reference evidence="1" key="2">
    <citation type="submission" date="2022-01" db="EMBL/GenBank/DDBJ databases">
        <authorList>
            <person name="Yamashiro T."/>
            <person name="Shiraishi A."/>
            <person name="Satake H."/>
            <person name="Nakayama K."/>
        </authorList>
    </citation>
    <scope>NUCLEOTIDE SEQUENCE</scope>
</reference>
<dbReference type="InterPro" id="IPR001969">
    <property type="entry name" value="Aspartic_peptidase_AS"/>
</dbReference>
<evidence type="ECO:0000313" key="1">
    <source>
        <dbReference type="EMBL" id="GJT63940.1"/>
    </source>
</evidence>
<dbReference type="Pfam" id="PF08284">
    <property type="entry name" value="RVP_2"/>
    <property type="match status" value="1"/>
</dbReference>
<sequence length="234" mass="26010">TVTCYEYGRQGHYRSECPKLKNQNHANPAGNNEARGRTFALGEGEANQDSNVVTGTFLLNNRYASMLFDSGADRSFVSTTFSSLIDVVPNALDVSYAVELADGRVIVRIPYGDEVLTIQGDRSDGGSNSRLSIISCTKTQKYIQKGCHVFLTQITKKKSDDKSEEKRLKDVSIVRDFPKVFPEDLPGLPPTRQVKFQIDLVSGAAPVARSPYRLTPLRCKNYMLNCKNFLTKDS</sequence>
<name>A0ABQ5FKV5_9ASTR</name>
<dbReference type="PANTHER" id="PTHR15503:SF42">
    <property type="entry name" value="ZINC FINGER, CCHC-TYPE, RETROTRANSPOSON GAG DOMAIN, ASPARTIC PEPTIDASE DOMAIN PROTEIN-RELATED"/>
    <property type="match status" value="1"/>
</dbReference>
<gene>
    <name evidence="1" type="ORF">Tco_1015420</name>
</gene>
<dbReference type="Proteomes" id="UP001151760">
    <property type="component" value="Unassembled WGS sequence"/>
</dbReference>